<dbReference type="InterPro" id="IPR036514">
    <property type="entry name" value="SGNH_hydro_sf"/>
</dbReference>
<keyword evidence="1" id="KW-0378">Hydrolase</keyword>
<dbReference type="InterPro" id="IPR005181">
    <property type="entry name" value="SASA"/>
</dbReference>
<gene>
    <name evidence="3" type="ORF">HMF3257_37645</name>
</gene>
<dbReference type="PANTHER" id="PTHR22901">
    <property type="entry name" value="SIALATE O-ACETYLESTERASE"/>
    <property type="match status" value="1"/>
</dbReference>
<feature type="domain" description="Sialate O-acetylesterase" evidence="2">
    <location>
        <begin position="114"/>
        <end position="230"/>
    </location>
</feature>
<dbReference type="Gene3D" id="3.40.50.1110">
    <property type="entry name" value="SGNH hydrolase"/>
    <property type="match status" value="1"/>
</dbReference>
<comment type="caution">
    <text evidence="3">The sequence shown here is derived from an EMBL/GenBank/DDBJ whole genome shotgun (WGS) entry which is preliminary data.</text>
</comment>
<dbReference type="EMBL" id="QLII01000002">
    <property type="protein sequence ID" value="RAI73120.1"/>
    <property type="molecule type" value="Genomic_DNA"/>
</dbReference>
<keyword evidence="4" id="KW-1185">Reference proteome</keyword>
<reference evidence="3 4" key="1">
    <citation type="submission" date="2018-06" db="EMBL/GenBank/DDBJ databases">
        <title>Spirosoma sp. HMF3257 Genome sequencing and assembly.</title>
        <authorList>
            <person name="Kang H."/>
            <person name="Cha I."/>
            <person name="Kim H."/>
            <person name="Kang J."/>
            <person name="Joh K."/>
        </authorList>
    </citation>
    <scope>NUCLEOTIDE SEQUENCE [LARGE SCALE GENOMIC DNA]</scope>
    <source>
        <strain evidence="3 4">HMF3257</strain>
    </source>
</reference>
<dbReference type="InterPro" id="IPR039329">
    <property type="entry name" value="SIAE"/>
</dbReference>
<accession>A0A327NCY3</accession>
<dbReference type="RefSeq" id="WP_111350873.1">
    <property type="nucleotide sequence ID" value="NZ_QLII01000002.1"/>
</dbReference>
<dbReference type="PANTHER" id="PTHR22901:SF0">
    <property type="entry name" value="SIALATE O-ACETYLESTERASE"/>
    <property type="match status" value="1"/>
</dbReference>
<dbReference type="OrthoDB" id="9816001at2"/>
<evidence type="ECO:0000256" key="1">
    <source>
        <dbReference type="ARBA" id="ARBA00022801"/>
    </source>
</evidence>
<dbReference type="GO" id="GO:0001681">
    <property type="term" value="F:sialate O-acetylesterase activity"/>
    <property type="evidence" value="ECO:0007669"/>
    <property type="project" value="InterPro"/>
</dbReference>
<organism evidence="3 4">
    <name type="scientific">Spirosoma telluris</name>
    <dbReference type="NCBI Taxonomy" id="2183553"/>
    <lineage>
        <taxon>Bacteria</taxon>
        <taxon>Pseudomonadati</taxon>
        <taxon>Bacteroidota</taxon>
        <taxon>Cytophagia</taxon>
        <taxon>Cytophagales</taxon>
        <taxon>Cytophagaceae</taxon>
        <taxon>Spirosoma</taxon>
    </lineage>
</organism>
<evidence type="ECO:0000259" key="2">
    <source>
        <dbReference type="Pfam" id="PF03629"/>
    </source>
</evidence>
<evidence type="ECO:0000313" key="3">
    <source>
        <dbReference type="EMBL" id="RAI73120.1"/>
    </source>
</evidence>
<name>A0A327NCY3_9BACT</name>
<dbReference type="AlphaFoldDB" id="A0A327NCY3"/>
<protein>
    <submittedName>
        <fullName evidence="3">Sialate O-acetylesterase</fullName>
    </submittedName>
</protein>
<sequence>MILSQAKVNVFKWLTYALIFCVAVCPAYGQLRLADVWQSGMVIQRDKPIPIWGWARPGQTVRVQFENEQRQTVVKADSSWSLHLQSRAASATPTRLTIRTDQDMLQLTNLLIGDVWICAGQSNIAFPVINDQFAAQTLRQPKNRSLRLFNKIPALSTYNVAYEPADRPHLNPTGFYQSASWQEADSVAVRLFSAVGYYFGQTVQQSLNIPIGLINLAVGGSPTEAWMRPASVITDPITQPIIKGDWWQNAALEPWCSQRGHENLDKLIQAGCTLPADLLGYQHPFKPGFLYKSAIEPLLRLPIKGIIWYQGESNALSLTRAKQHERLFPLLVTDWRKQWQQGDMPFYFCQLSSIGTEKGYKSENWPWFRDSQRRLAEWLPNVGMVITSDVGNPTDVHPLNKRVVGERLAREALVKTYGQQAVGTPELVSVSRARNGIRLRFRQTGTGLRTADTQAIRGFSVGDSSGPQQDVPAHYRANRVFLCFPKGKSYSHIYYGWKPYTTANLVNSAGLPVSTFTCSIP</sequence>
<proteinExistence type="predicted"/>
<evidence type="ECO:0000313" key="4">
    <source>
        <dbReference type="Proteomes" id="UP000249016"/>
    </source>
</evidence>
<dbReference type="SUPFAM" id="SSF52266">
    <property type="entry name" value="SGNH hydrolase"/>
    <property type="match status" value="1"/>
</dbReference>
<dbReference type="Pfam" id="PF03629">
    <property type="entry name" value="SASA"/>
    <property type="match status" value="2"/>
</dbReference>
<dbReference type="Proteomes" id="UP000249016">
    <property type="component" value="Unassembled WGS sequence"/>
</dbReference>
<feature type="domain" description="Sialate O-acetylesterase" evidence="2">
    <location>
        <begin position="302"/>
        <end position="412"/>
    </location>
</feature>
<dbReference type="GO" id="GO:0005975">
    <property type="term" value="P:carbohydrate metabolic process"/>
    <property type="evidence" value="ECO:0007669"/>
    <property type="project" value="TreeGrafter"/>
</dbReference>